<accession>A0A9P9HMY7</accession>
<gene>
    <name evidence="1" type="ORF">BKA55DRAFT_504457</name>
</gene>
<protein>
    <submittedName>
        <fullName evidence="1">Uncharacterized protein</fullName>
    </submittedName>
</protein>
<dbReference type="AlphaFoldDB" id="A0A9P9HMY7"/>
<dbReference type="RefSeq" id="XP_046052655.1">
    <property type="nucleotide sequence ID" value="XM_046187095.1"/>
</dbReference>
<keyword evidence="2" id="KW-1185">Reference proteome</keyword>
<comment type="caution">
    <text evidence="1">The sequence shown here is derived from an EMBL/GenBank/DDBJ whole genome shotgun (WGS) entry which is preliminary data.</text>
</comment>
<evidence type="ECO:0000313" key="2">
    <source>
        <dbReference type="Proteomes" id="UP000720189"/>
    </source>
</evidence>
<reference evidence="1" key="1">
    <citation type="journal article" date="2021" name="Nat. Commun.">
        <title>Genetic determinants of endophytism in the Arabidopsis root mycobiome.</title>
        <authorList>
            <person name="Mesny F."/>
            <person name="Miyauchi S."/>
            <person name="Thiergart T."/>
            <person name="Pickel B."/>
            <person name="Atanasova L."/>
            <person name="Karlsson M."/>
            <person name="Huettel B."/>
            <person name="Barry K.W."/>
            <person name="Haridas S."/>
            <person name="Chen C."/>
            <person name="Bauer D."/>
            <person name="Andreopoulos W."/>
            <person name="Pangilinan J."/>
            <person name="LaButti K."/>
            <person name="Riley R."/>
            <person name="Lipzen A."/>
            <person name="Clum A."/>
            <person name="Drula E."/>
            <person name="Henrissat B."/>
            <person name="Kohler A."/>
            <person name="Grigoriev I.V."/>
            <person name="Martin F.M."/>
            <person name="Hacquard S."/>
        </authorList>
    </citation>
    <scope>NUCLEOTIDE SEQUENCE</scope>
    <source>
        <strain evidence="1">MPI-CAGE-AT-0023</strain>
    </source>
</reference>
<dbReference type="GeneID" id="70217049"/>
<sequence>MKSRNPDVSLQTLSAADGFLAGLIYLTATKQATTQGRATDSFTHTSQSWKCLENIWINLESIQNRTLELVPRLGLRGINNTLDSFINPVLFFQAAVLSLRNTLIGQPPSTLGDVVALFCLSHVVSCQLRSSHNSEISDTHFYIDQWENAISRYDHRQAFANLIRALFPEITTPSPASGFLQPAELVTADYIDPLHFMHQNVPLELPPHQDDFLLGYRLDYSDATPCLLSKPESRHADEAAQNGCYFSGETQLTGLQTSAPLGPRGSALVTNLTLFLEQCGDLFQILSGRWVTAKHQYSPSSALNQARPQSNDVKPCIQRMRQDEYFQDPFSLGILSIVDTFTQLGYLQTLEDVQEYMIIVGKRICEILSIGSECSRDDFTLWLKKPLCAAHYRARAKEVLVFRMSEKVHKEKQYATTQEQRTQT</sequence>
<name>A0A9P9HMY7_FUSRE</name>
<dbReference type="OrthoDB" id="5093612at2759"/>
<organism evidence="1 2">
    <name type="scientific">Fusarium redolens</name>
    <dbReference type="NCBI Taxonomy" id="48865"/>
    <lineage>
        <taxon>Eukaryota</taxon>
        <taxon>Fungi</taxon>
        <taxon>Dikarya</taxon>
        <taxon>Ascomycota</taxon>
        <taxon>Pezizomycotina</taxon>
        <taxon>Sordariomycetes</taxon>
        <taxon>Hypocreomycetidae</taxon>
        <taxon>Hypocreales</taxon>
        <taxon>Nectriaceae</taxon>
        <taxon>Fusarium</taxon>
        <taxon>Fusarium redolens species complex</taxon>
    </lineage>
</organism>
<proteinExistence type="predicted"/>
<evidence type="ECO:0000313" key="1">
    <source>
        <dbReference type="EMBL" id="KAH7260778.1"/>
    </source>
</evidence>
<dbReference type="EMBL" id="JAGMUX010000004">
    <property type="protein sequence ID" value="KAH7260778.1"/>
    <property type="molecule type" value="Genomic_DNA"/>
</dbReference>
<dbReference type="Proteomes" id="UP000720189">
    <property type="component" value="Unassembled WGS sequence"/>
</dbReference>